<keyword evidence="1" id="KW-1133">Transmembrane helix</keyword>
<reference evidence="2" key="1">
    <citation type="journal article" date="2023" name="Mol. Phylogenet. Evol.">
        <title>Genome-scale phylogeny and comparative genomics of the fungal order Sordariales.</title>
        <authorList>
            <person name="Hensen N."/>
            <person name="Bonometti L."/>
            <person name="Westerberg I."/>
            <person name="Brannstrom I.O."/>
            <person name="Guillou S."/>
            <person name="Cros-Aarteil S."/>
            <person name="Calhoun S."/>
            <person name="Haridas S."/>
            <person name="Kuo A."/>
            <person name="Mondo S."/>
            <person name="Pangilinan J."/>
            <person name="Riley R."/>
            <person name="LaButti K."/>
            <person name="Andreopoulos B."/>
            <person name="Lipzen A."/>
            <person name="Chen C."/>
            <person name="Yan M."/>
            <person name="Daum C."/>
            <person name="Ng V."/>
            <person name="Clum A."/>
            <person name="Steindorff A."/>
            <person name="Ohm R.A."/>
            <person name="Martin F."/>
            <person name="Silar P."/>
            <person name="Natvig D.O."/>
            <person name="Lalanne C."/>
            <person name="Gautier V."/>
            <person name="Ament-Velasquez S.L."/>
            <person name="Kruys A."/>
            <person name="Hutchinson M.I."/>
            <person name="Powell A.J."/>
            <person name="Barry K."/>
            <person name="Miller A.N."/>
            <person name="Grigoriev I.V."/>
            <person name="Debuchy R."/>
            <person name="Gladieux P."/>
            <person name="Hiltunen Thoren M."/>
            <person name="Johannesson H."/>
        </authorList>
    </citation>
    <scope>NUCLEOTIDE SEQUENCE</scope>
    <source>
        <strain evidence="2">PSN243</strain>
    </source>
</reference>
<protein>
    <recommendedName>
        <fullName evidence="4">NADH-ubiquinone oxidoreductase B15 subunit</fullName>
    </recommendedName>
</protein>
<proteinExistence type="predicted"/>
<keyword evidence="3" id="KW-1185">Reference proteome</keyword>
<evidence type="ECO:0000313" key="3">
    <source>
        <dbReference type="Proteomes" id="UP001321760"/>
    </source>
</evidence>
<name>A0AAV9H6J2_9PEZI</name>
<keyword evidence="1" id="KW-0472">Membrane</keyword>
<sequence>MAGLEHFKMALDPAIVRLGHMQTNRHKYFRWTPRTAWITFMYVAVVPGICGYIAYKNDVSTHTSRRGRISARVGSNCGISGSLGSSGEAQG</sequence>
<reference evidence="2" key="2">
    <citation type="submission" date="2023-05" db="EMBL/GenBank/DDBJ databases">
        <authorList>
            <consortium name="Lawrence Berkeley National Laboratory"/>
            <person name="Steindorff A."/>
            <person name="Hensen N."/>
            <person name="Bonometti L."/>
            <person name="Westerberg I."/>
            <person name="Brannstrom I.O."/>
            <person name="Guillou S."/>
            <person name="Cros-Aarteil S."/>
            <person name="Calhoun S."/>
            <person name="Haridas S."/>
            <person name="Kuo A."/>
            <person name="Mondo S."/>
            <person name="Pangilinan J."/>
            <person name="Riley R."/>
            <person name="Labutti K."/>
            <person name="Andreopoulos B."/>
            <person name="Lipzen A."/>
            <person name="Chen C."/>
            <person name="Yanf M."/>
            <person name="Daum C."/>
            <person name="Ng V."/>
            <person name="Clum A."/>
            <person name="Ohm R."/>
            <person name="Martin F."/>
            <person name="Silar P."/>
            <person name="Natvig D."/>
            <person name="Lalanne C."/>
            <person name="Gautier V."/>
            <person name="Ament-Velasquez S.L."/>
            <person name="Kruys A."/>
            <person name="Hutchinson M.I."/>
            <person name="Powell A.J."/>
            <person name="Barry K."/>
            <person name="Miller A.N."/>
            <person name="Grigoriev I.V."/>
            <person name="Debuchy R."/>
            <person name="Gladieux P."/>
            <person name="Thoren M.H."/>
            <person name="Johannesson H."/>
        </authorList>
    </citation>
    <scope>NUCLEOTIDE SEQUENCE</scope>
    <source>
        <strain evidence="2">PSN243</strain>
    </source>
</reference>
<comment type="caution">
    <text evidence="2">The sequence shown here is derived from an EMBL/GenBank/DDBJ whole genome shotgun (WGS) entry which is preliminary data.</text>
</comment>
<dbReference type="Proteomes" id="UP001321760">
    <property type="component" value="Unassembled WGS sequence"/>
</dbReference>
<accession>A0AAV9H6J2</accession>
<evidence type="ECO:0000256" key="1">
    <source>
        <dbReference type="SAM" id="Phobius"/>
    </source>
</evidence>
<dbReference type="AlphaFoldDB" id="A0AAV9H6J2"/>
<dbReference type="PANTHER" id="PTHR39476:SF1">
    <property type="entry name" value="NADH DEHYDROGENASE [UBIQUINONE] 1 BETA SUBCOMPLEX SUBUNIT 4"/>
    <property type="match status" value="1"/>
</dbReference>
<feature type="transmembrane region" description="Helical" evidence="1">
    <location>
        <begin position="36"/>
        <end position="55"/>
    </location>
</feature>
<dbReference type="PANTHER" id="PTHR39476">
    <property type="entry name" value="NADH:UBIQUINONE OXIDOREDUCTASE 6.6KD SUBUNIT"/>
    <property type="match status" value="1"/>
</dbReference>
<gene>
    <name evidence="2" type="ORF">QBC34DRAFT_388885</name>
</gene>
<evidence type="ECO:0008006" key="4">
    <source>
        <dbReference type="Google" id="ProtNLM"/>
    </source>
</evidence>
<evidence type="ECO:0000313" key="2">
    <source>
        <dbReference type="EMBL" id="KAK4456083.1"/>
    </source>
</evidence>
<dbReference type="EMBL" id="MU865913">
    <property type="protein sequence ID" value="KAK4456083.1"/>
    <property type="molecule type" value="Genomic_DNA"/>
</dbReference>
<keyword evidence="1" id="KW-0812">Transmembrane</keyword>
<organism evidence="2 3">
    <name type="scientific">Podospora aff. communis PSN243</name>
    <dbReference type="NCBI Taxonomy" id="3040156"/>
    <lineage>
        <taxon>Eukaryota</taxon>
        <taxon>Fungi</taxon>
        <taxon>Dikarya</taxon>
        <taxon>Ascomycota</taxon>
        <taxon>Pezizomycotina</taxon>
        <taxon>Sordariomycetes</taxon>
        <taxon>Sordariomycetidae</taxon>
        <taxon>Sordariales</taxon>
        <taxon>Podosporaceae</taxon>
        <taxon>Podospora</taxon>
    </lineage>
</organism>